<dbReference type="Proteomes" id="UP001213039">
    <property type="component" value="Chromosome"/>
</dbReference>
<gene>
    <name evidence="1" type="primary">dnaG</name>
    <name evidence="1" type="ORF">Me_995_000355</name>
</gene>
<dbReference type="EMBL" id="CP114370">
    <property type="protein sequence ID" value="WBP84372.1"/>
    <property type="molecule type" value="Genomic_DNA"/>
</dbReference>
<proteinExistence type="predicted"/>
<reference evidence="1" key="1">
    <citation type="submission" date="2022-12" db="EMBL/GenBank/DDBJ databases">
        <authorList>
            <consortium name="Asia Pacific Centre for Animal Health"/>
            <person name="Klose S.M."/>
            <person name="Legione A.R."/>
            <person name="Monotti I."/>
            <person name="Bushell R."/>
            <person name="Marenda M.S."/>
            <person name="Sugiyama T."/>
            <person name="Browning G.F."/>
            <person name="Vaz P.K."/>
        </authorList>
    </citation>
    <scope>NUCLEOTIDE SEQUENCE</scope>
    <source>
        <strain evidence="1">Felid995</strain>
    </source>
</reference>
<evidence type="ECO:0000313" key="2">
    <source>
        <dbReference type="Proteomes" id="UP001213039"/>
    </source>
</evidence>
<protein>
    <submittedName>
        <fullName evidence="1">DNA primase</fullName>
    </submittedName>
</protein>
<sequence>MSKIDLETIKNEILEKTDIVNVISNHISLNKKGNSFVGLCPFHQDTTPSFSVSQAKQLYKCFACQEGGNVISFIVKFLGKSYYEALELLAADLNIQFDFTSYKPSNTASKSVEDTESLEVLNVVNSFYKIEIIKNQNAIKYLESRNLWDAEIRKIFDIGYAPSNKLLEYLNTNTKFNNNTIYNSGIVNANLKELFFNRITFAIRNNYGEVVGFSARALDNNEKPKYINSPETKLFKKSKILYNYHNAKEEINKQKKVYIVEGFMDVISLYKAGIHNTVAIMGTALTSDHLYLLNKHEVILFLDSDQAGRDATLKSIKTLYAGKVNNVSVVINTLEKDAGEILDKHGKETLLDVINQKVSAVDFIYESFVNKHNLRTNFKYNSVKDFNKDIKEYMLVLNYDQKSYISNRMKSEFNYDLIGNINSTTAYQNSDDDSYNQYYDDYYQPPYQEFLEQPFDQYYEQDNGYLTHSNKFNEIKNILASNIRIKFLIYFILKPELAKKFYNLENSRILFSKPESLLNTFDSIKEEQMKYFDLLNGQEEPTIKEIINNSELLMHNKIKKLIINLSQNISETDLNDFYEKSLEEIKETISNGGKVSLNPLITEFQQAFKNENQEMKIVLNSKLNLNIKNTLLEFKDKKI</sequence>
<organism evidence="1 2">
    <name type="scientific">Mycoplasmopsis edwardii</name>
    <dbReference type="NCBI Taxonomy" id="53558"/>
    <lineage>
        <taxon>Bacteria</taxon>
        <taxon>Bacillati</taxon>
        <taxon>Mycoplasmatota</taxon>
        <taxon>Mycoplasmoidales</taxon>
        <taxon>Metamycoplasmataceae</taxon>
        <taxon>Mycoplasmopsis</taxon>
    </lineage>
</organism>
<evidence type="ECO:0000313" key="1">
    <source>
        <dbReference type="EMBL" id="WBP84372.1"/>
    </source>
</evidence>
<accession>A0ACD4PIC5</accession>
<name>A0ACD4PIC5_9BACT</name>
<keyword evidence="2" id="KW-1185">Reference proteome</keyword>